<name>A0A645EFV0_9ZZZZ</name>
<protein>
    <submittedName>
        <fullName evidence="1">Uncharacterized protein</fullName>
    </submittedName>
</protein>
<accession>A0A645EFV0</accession>
<proteinExistence type="predicted"/>
<gene>
    <name evidence="1" type="ORF">SDC9_146825</name>
</gene>
<dbReference type="AlphaFoldDB" id="A0A645EFV0"/>
<dbReference type="EMBL" id="VSSQ01045723">
    <property type="protein sequence ID" value="MPM99633.1"/>
    <property type="molecule type" value="Genomic_DNA"/>
</dbReference>
<sequence length="54" mass="5819">METQSAGKQAVSVGNMDNIRLIRSHRRQLAGNELIPDAQVLPGIPRHNLLACGA</sequence>
<comment type="caution">
    <text evidence="1">The sequence shown here is derived from an EMBL/GenBank/DDBJ whole genome shotgun (WGS) entry which is preliminary data.</text>
</comment>
<evidence type="ECO:0000313" key="1">
    <source>
        <dbReference type="EMBL" id="MPM99633.1"/>
    </source>
</evidence>
<organism evidence="1">
    <name type="scientific">bioreactor metagenome</name>
    <dbReference type="NCBI Taxonomy" id="1076179"/>
    <lineage>
        <taxon>unclassified sequences</taxon>
        <taxon>metagenomes</taxon>
        <taxon>ecological metagenomes</taxon>
    </lineage>
</organism>
<reference evidence="1" key="1">
    <citation type="submission" date="2019-08" db="EMBL/GenBank/DDBJ databases">
        <authorList>
            <person name="Kucharzyk K."/>
            <person name="Murdoch R.W."/>
            <person name="Higgins S."/>
            <person name="Loffler F."/>
        </authorList>
    </citation>
    <scope>NUCLEOTIDE SEQUENCE</scope>
</reference>